<dbReference type="SUPFAM" id="SSF56317">
    <property type="entry name" value="Carbon-nitrogen hydrolase"/>
    <property type="match status" value="1"/>
</dbReference>
<dbReference type="RefSeq" id="WP_090733221.1">
    <property type="nucleotide sequence ID" value="NZ_FNYQ01000057.1"/>
</dbReference>
<evidence type="ECO:0000313" key="2">
    <source>
        <dbReference type="EMBL" id="SEJ18314.1"/>
    </source>
</evidence>
<proteinExistence type="predicted"/>
<evidence type="ECO:0000256" key="1">
    <source>
        <dbReference type="SAM" id="SignalP"/>
    </source>
</evidence>
<gene>
    <name evidence="2" type="ORF">SAMN04244572_03040</name>
</gene>
<sequence length="321" mass="35280">MRRLQSIPALLILATLLGTCASWSTPDSPGHYLADLRSTLIYEEDALDAQANLLAIRPELYPSDYRSPEHLRLKLAAILDRARDSGLLNEHSVVALPDQIGTWLLLDGERAELYSARSFSEVRAWLALDNPHRLAWSWLQSEGFPGMGETLLRMKAEGMARDYQQLFGALAREYRITLLAGSVLLPEPRLENGNLHTGNGPLYNLAPVFGPNGHLLGPLHAQPCTAKARGQATVQEVQTKKIKVLVSREGCLSHSLAMTTGMKTGIALFLRGRLWPVKDLADCCEWSAAHAQRRESAAPGSHLLNIRVTAQSSTDLPAEGR</sequence>
<name>A0A1H6WSW3_9GAMM</name>
<accession>A0A1H6WSW3</accession>
<feature type="signal peptide" evidence="1">
    <location>
        <begin position="1"/>
        <end position="21"/>
    </location>
</feature>
<dbReference type="AlphaFoldDB" id="A0A1H6WSW3"/>
<feature type="chain" id="PRO_5011697237" evidence="1">
    <location>
        <begin position="22"/>
        <end position="321"/>
    </location>
</feature>
<reference evidence="2 3" key="1">
    <citation type="submission" date="2016-10" db="EMBL/GenBank/DDBJ databases">
        <authorList>
            <person name="de Groot N.N."/>
        </authorList>
    </citation>
    <scope>NUCLEOTIDE SEQUENCE [LARGE SCALE GENOMIC DNA]</scope>
    <source>
        <strain evidence="2 3">DSM 373</strain>
    </source>
</reference>
<dbReference type="Proteomes" id="UP000199250">
    <property type="component" value="Unassembled WGS sequence"/>
</dbReference>
<evidence type="ECO:0000313" key="3">
    <source>
        <dbReference type="Proteomes" id="UP000199250"/>
    </source>
</evidence>
<protein>
    <submittedName>
        <fullName evidence="2">Uncharacterized protein</fullName>
    </submittedName>
</protein>
<dbReference type="EMBL" id="FNYQ01000057">
    <property type="protein sequence ID" value="SEJ18314.1"/>
    <property type="molecule type" value="Genomic_DNA"/>
</dbReference>
<dbReference type="InterPro" id="IPR036526">
    <property type="entry name" value="C-N_Hydrolase_sf"/>
</dbReference>
<organism evidence="2 3">
    <name type="scientific">Azotobacter beijerinckii</name>
    <dbReference type="NCBI Taxonomy" id="170623"/>
    <lineage>
        <taxon>Bacteria</taxon>
        <taxon>Pseudomonadati</taxon>
        <taxon>Pseudomonadota</taxon>
        <taxon>Gammaproteobacteria</taxon>
        <taxon>Pseudomonadales</taxon>
        <taxon>Pseudomonadaceae</taxon>
        <taxon>Azotobacter</taxon>
    </lineage>
</organism>
<dbReference type="OrthoDB" id="6930495at2"/>
<keyword evidence="1" id="KW-0732">Signal</keyword>